<dbReference type="EMBL" id="ML977518">
    <property type="protein sequence ID" value="KAF2124773.1"/>
    <property type="molecule type" value="Genomic_DNA"/>
</dbReference>
<dbReference type="PANTHER" id="PTHR40625">
    <property type="entry name" value="GTP-BINDING PROTEIN ESDC-RELATED"/>
    <property type="match status" value="1"/>
</dbReference>
<evidence type="ECO:0000313" key="2">
    <source>
        <dbReference type="EMBL" id="KAF2124773.1"/>
    </source>
</evidence>
<proteinExistence type="predicted"/>
<feature type="compositionally biased region" description="Pro residues" evidence="1">
    <location>
        <begin position="257"/>
        <end position="266"/>
    </location>
</feature>
<feature type="region of interest" description="Disordered" evidence="1">
    <location>
        <begin position="251"/>
        <end position="271"/>
    </location>
</feature>
<feature type="region of interest" description="Disordered" evidence="1">
    <location>
        <begin position="592"/>
        <end position="623"/>
    </location>
</feature>
<dbReference type="AlphaFoldDB" id="A0A6A6A0U2"/>
<reference evidence="2" key="1">
    <citation type="journal article" date="2020" name="Stud. Mycol.">
        <title>101 Dothideomycetes genomes: a test case for predicting lifestyles and emergence of pathogens.</title>
        <authorList>
            <person name="Haridas S."/>
            <person name="Albert R."/>
            <person name="Binder M."/>
            <person name="Bloem J."/>
            <person name="Labutti K."/>
            <person name="Salamov A."/>
            <person name="Andreopoulos B."/>
            <person name="Baker S."/>
            <person name="Barry K."/>
            <person name="Bills G."/>
            <person name="Bluhm B."/>
            <person name="Cannon C."/>
            <person name="Castanera R."/>
            <person name="Culley D."/>
            <person name="Daum C."/>
            <person name="Ezra D."/>
            <person name="Gonzalez J."/>
            <person name="Henrissat B."/>
            <person name="Kuo A."/>
            <person name="Liang C."/>
            <person name="Lipzen A."/>
            <person name="Lutzoni F."/>
            <person name="Magnuson J."/>
            <person name="Mondo S."/>
            <person name="Nolan M."/>
            <person name="Ohm R."/>
            <person name="Pangilinan J."/>
            <person name="Park H.-J."/>
            <person name="Ramirez L."/>
            <person name="Alfaro M."/>
            <person name="Sun H."/>
            <person name="Tritt A."/>
            <person name="Yoshinaga Y."/>
            <person name="Zwiers L.-H."/>
            <person name="Turgeon B."/>
            <person name="Goodwin S."/>
            <person name="Spatafora J."/>
            <person name="Crous P."/>
            <person name="Grigoriev I."/>
        </authorList>
    </citation>
    <scope>NUCLEOTIDE SEQUENCE</scope>
    <source>
        <strain evidence="2">CBS 119687</strain>
    </source>
</reference>
<dbReference type="Proteomes" id="UP000799771">
    <property type="component" value="Unassembled WGS sequence"/>
</dbReference>
<gene>
    <name evidence="2" type="ORF">P153DRAFT_390241</name>
</gene>
<protein>
    <submittedName>
        <fullName evidence="2">Uncharacterized protein</fullName>
    </submittedName>
</protein>
<dbReference type="GeneID" id="54411338"/>
<feature type="region of interest" description="Disordered" evidence="1">
    <location>
        <begin position="305"/>
        <end position="327"/>
    </location>
</feature>
<organism evidence="2 3">
    <name type="scientific">Dothidotthia symphoricarpi CBS 119687</name>
    <dbReference type="NCBI Taxonomy" id="1392245"/>
    <lineage>
        <taxon>Eukaryota</taxon>
        <taxon>Fungi</taxon>
        <taxon>Dikarya</taxon>
        <taxon>Ascomycota</taxon>
        <taxon>Pezizomycotina</taxon>
        <taxon>Dothideomycetes</taxon>
        <taxon>Pleosporomycetidae</taxon>
        <taxon>Pleosporales</taxon>
        <taxon>Dothidotthiaceae</taxon>
        <taxon>Dothidotthia</taxon>
    </lineage>
</organism>
<dbReference type="OrthoDB" id="5422351at2759"/>
<dbReference type="RefSeq" id="XP_033519166.1">
    <property type="nucleotide sequence ID" value="XM_033670906.1"/>
</dbReference>
<dbReference type="PANTHER" id="PTHR40625:SF1">
    <property type="entry name" value="AMP-ACTIVATED PROTEIN KINASE GLYCOGEN-BINDING DOMAIN-CONTAINING PROTEIN"/>
    <property type="match status" value="1"/>
</dbReference>
<evidence type="ECO:0000256" key="1">
    <source>
        <dbReference type="SAM" id="MobiDB-lite"/>
    </source>
</evidence>
<keyword evidence="3" id="KW-1185">Reference proteome</keyword>
<accession>A0A6A6A0U2</accession>
<name>A0A6A6A0U2_9PLEO</name>
<feature type="compositionally biased region" description="Pro residues" evidence="1">
    <location>
        <begin position="141"/>
        <end position="152"/>
    </location>
</feature>
<sequence>MDNTALHTFWFHCPAALRSVVLLGSWDNFAKPYLLKLDTRRGRCLWKGCFTFADIICDGDLDNLSPKRDGPLKMGGTYWYYYKVDGEEESHNPTEPSTTFCPLLPGQRLNVLEIPHEGHRRSSSANSDVFTRNPGDRYLTPVPPSTPRPLPSPQLGDTSTQPYNTLMALPWASRSASYPPADRFLSPNVVRHARSASASPLLSSTPLLGEFKGLKEKLVSKRSRSRSRSETKELEIGLPVLISTTIDHHHLISPSSFRPPPSPLPRDTPLATDHQRLPALRKQFAPLGSHPVDPVWDATPNIAELSGEQERPRRRPQSHMPFTVGINESDLSSGRVRANSADTRRTEHGLFSNAPWLSSPEPQHSFDDVSAAEVEAAQQFHPAPVLRRPSASLELPFISERPTSSHGEDCSSSLRSSSFDKALPALPRYFEPEPLFVCNDSTVHELPAEEPRYEQRPQENQDADDFIVQFAERSRSHFSTWSSDSLTFSYPNSDDEAVQSPTFSSLTSDCSSPRRLSTRFSYVEQRCDTDYDMTSTEGSSAYLSASPPQLDQLRISTFGPNLFNVDIQHTDPTPHRKVACFGLGFQGFQGYSLPDDGDSKSTITETTLRPEPTDRSQRESSASHLERLMDEFGYLGDAVV</sequence>
<evidence type="ECO:0000313" key="3">
    <source>
        <dbReference type="Proteomes" id="UP000799771"/>
    </source>
</evidence>
<feature type="region of interest" description="Disordered" evidence="1">
    <location>
        <begin position="117"/>
        <end position="158"/>
    </location>
</feature>